<feature type="transmembrane region" description="Helical" evidence="6">
    <location>
        <begin position="139"/>
        <end position="163"/>
    </location>
</feature>
<keyword evidence="2" id="KW-0813">Transport</keyword>
<feature type="transmembrane region" description="Helical" evidence="6">
    <location>
        <begin position="210"/>
        <end position="234"/>
    </location>
</feature>
<evidence type="ECO:0000313" key="7">
    <source>
        <dbReference type="EMBL" id="SUZ82698.1"/>
    </source>
</evidence>
<feature type="transmembrane region" description="Helical" evidence="6">
    <location>
        <begin position="504"/>
        <end position="523"/>
    </location>
</feature>
<evidence type="ECO:0000256" key="1">
    <source>
        <dbReference type="ARBA" id="ARBA00004127"/>
    </source>
</evidence>
<feature type="transmembrane region" description="Helical" evidence="6">
    <location>
        <begin position="42"/>
        <end position="60"/>
    </location>
</feature>
<protein>
    <recommendedName>
        <fullName evidence="8">Major facilitator superfamily (MFS) profile domain-containing protein</fullName>
    </recommendedName>
</protein>
<dbReference type="InterPro" id="IPR024671">
    <property type="entry name" value="Atg22-like"/>
</dbReference>
<evidence type="ECO:0008006" key="8">
    <source>
        <dbReference type="Google" id="ProtNLM"/>
    </source>
</evidence>
<evidence type="ECO:0000256" key="3">
    <source>
        <dbReference type="ARBA" id="ARBA00022692"/>
    </source>
</evidence>
<proteinExistence type="predicted"/>
<dbReference type="PANTHER" id="PTHR23519:SF1">
    <property type="entry name" value="AUTOPHAGY-RELATED PROTEIN 22"/>
    <property type="match status" value="1"/>
</dbReference>
<dbReference type="InterPro" id="IPR036259">
    <property type="entry name" value="MFS_trans_sf"/>
</dbReference>
<dbReference type="Gene3D" id="1.20.1250.20">
    <property type="entry name" value="MFS general substrate transporter like domains"/>
    <property type="match status" value="2"/>
</dbReference>
<feature type="non-terminal residue" evidence="7">
    <location>
        <position position="1"/>
    </location>
</feature>
<dbReference type="Pfam" id="PF11700">
    <property type="entry name" value="ATG22"/>
    <property type="match status" value="2"/>
</dbReference>
<comment type="subcellular location">
    <subcellularLocation>
        <location evidence="1">Endomembrane system</location>
        <topology evidence="1">Multi-pass membrane protein</topology>
    </subcellularLocation>
</comment>
<organism evidence="7">
    <name type="scientific">marine metagenome</name>
    <dbReference type="NCBI Taxonomy" id="408172"/>
    <lineage>
        <taxon>unclassified sequences</taxon>
        <taxon>metagenomes</taxon>
        <taxon>ecological metagenomes</taxon>
    </lineage>
</organism>
<dbReference type="EMBL" id="UINC01001518">
    <property type="protein sequence ID" value="SUZ82698.1"/>
    <property type="molecule type" value="Genomic_DNA"/>
</dbReference>
<dbReference type="PANTHER" id="PTHR23519">
    <property type="entry name" value="AUTOPHAGY-RELATED PROTEIN 22"/>
    <property type="match status" value="1"/>
</dbReference>
<gene>
    <name evidence="7" type="ORF">METZ01_LOCUS35552</name>
</gene>
<evidence type="ECO:0000256" key="5">
    <source>
        <dbReference type="ARBA" id="ARBA00023136"/>
    </source>
</evidence>
<dbReference type="InterPro" id="IPR050495">
    <property type="entry name" value="ATG22/LtaA_families"/>
</dbReference>
<evidence type="ECO:0000256" key="2">
    <source>
        <dbReference type="ARBA" id="ARBA00022448"/>
    </source>
</evidence>
<keyword evidence="5 6" id="KW-0472">Membrane</keyword>
<feature type="transmembrane region" description="Helical" evidence="6">
    <location>
        <begin position="341"/>
        <end position="362"/>
    </location>
</feature>
<evidence type="ECO:0000256" key="4">
    <source>
        <dbReference type="ARBA" id="ARBA00022989"/>
    </source>
</evidence>
<feature type="transmembrane region" description="Helical" evidence="6">
    <location>
        <begin position="113"/>
        <end position="133"/>
    </location>
</feature>
<feature type="transmembrane region" description="Helical" evidence="6">
    <location>
        <begin position="544"/>
        <end position="565"/>
    </location>
</feature>
<feature type="transmembrane region" description="Helical" evidence="6">
    <location>
        <begin position="80"/>
        <end position="101"/>
    </location>
</feature>
<feature type="transmembrane region" description="Helical" evidence="6">
    <location>
        <begin position="309"/>
        <end position="329"/>
    </location>
</feature>
<sequence length="612" mass="67587">VFSDNESDLEHHELVRKIIDEMDPDSKKALNSWYWYDWANQAFALTVITVVVPALLSNMFELATGGGTEYGSMKITGDTFYAVVLASSSIFVAIISPFLGAIADRMPIKKKILWIYTLVGVAFTALMGVAPHIEGDSSYKFLAVCLVMGNIGFAGGNVIYYAFMPYLADRRVMDHVSSWGFAYGYAGGSLMLVVHLVVGITGFFGMTSAWSPWILTFVFVTSALWWLGFGLPLFRNTPEPQIPKPTQYQSMREAALDGIREVRKTFGEVRKFKILAIFLASYLLFYDGINTINSMATAFGDSVLRLDPTMNFVLLLIVEIVAIPMTVVGGKLAGRYGTKRVLGWALGVYSFVALLAVGFAPLELADDHERYDFQYDYDEETGEYDLTTLYDKGVKGWISKSGEGDEAFRGAFFAYMFDSITEGDRWSEDDVVKQSIPVEEAASLAEAMVGVTDHRFSFSFQGGDLDGMSSVGQEHPTIIEGGLADWWPNLLRDNVWQPLNFGVAWQWVLLGMMVGIVMGTAGAQARSMFTMLIPASRTTEFFGFFGFIGKAAAVFGPIVYAIFAATMGSRMAVVSVVVVILFGWSLFFLVDLEEGIEVARQADLEAGFVFDE</sequence>
<evidence type="ECO:0000256" key="6">
    <source>
        <dbReference type="SAM" id="Phobius"/>
    </source>
</evidence>
<reference evidence="7" key="1">
    <citation type="submission" date="2018-05" db="EMBL/GenBank/DDBJ databases">
        <authorList>
            <person name="Lanie J.A."/>
            <person name="Ng W.-L."/>
            <person name="Kazmierczak K.M."/>
            <person name="Andrzejewski T.M."/>
            <person name="Davidsen T.M."/>
            <person name="Wayne K.J."/>
            <person name="Tettelin H."/>
            <person name="Glass J.I."/>
            <person name="Rusch D."/>
            <person name="Podicherti R."/>
            <person name="Tsui H.-C.T."/>
            <person name="Winkler M.E."/>
        </authorList>
    </citation>
    <scope>NUCLEOTIDE SEQUENCE</scope>
</reference>
<keyword evidence="3 6" id="KW-0812">Transmembrane</keyword>
<dbReference type="GO" id="GO:0012505">
    <property type="term" value="C:endomembrane system"/>
    <property type="evidence" value="ECO:0007669"/>
    <property type="project" value="UniProtKB-SubCell"/>
</dbReference>
<keyword evidence="4 6" id="KW-1133">Transmembrane helix</keyword>
<feature type="transmembrane region" description="Helical" evidence="6">
    <location>
        <begin position="571"/>
        <end position="590"/>
    </location>
</feature>
<dbReference type="SUPFAM" id="SSF103473">
    <property type="entry name" value="MFS general substrate transporter"/>
    <property type="match status" value="2"/>
</dbReference>
<dbReference type="AlphaFoldDB" id="A0A381QVQ0"/>
<feature type="transmembrane region" description="Helical" evidence="6">
    <location>
        <begin position="183"/>
        <end position="204"/>
    </location>
</feature>
<name>A0A381QVQ0_9ZZZZ</name>
<accession>A0A381QVQ0</accession>
<feature type="transmembrane region" description="Helical" evidence="6">
    <location>
        <begin position="272"/>
        <end position="289"/>
    </location>
</feature>